<dbReference type="PROSITE" id="PS01127">
    <property type="entry name" value="EF_TS_2"/>
    <property type="match status" value="1"/>
</dbReference>
<evidence type="ECO:0000313" key="11">
    <source>
        <dbReference type="Proteomes" id="UP000251800"/>
    </source>
</evidence>
<dbReference type="NCBIfam" id="TIGR00116">
    <property type="entry name" value="tsf"/>
    <property type="match status" value="1"/>
</dbReference>
<evidence type="ECO:0000256" key="1">
    <source>
        <dbReference type="ARBA" id="ARBA00005532"/>
    </source>
</evidence>
<gene>
    <name evidence="6" type="primary">tsf</name>
    <name evidence="10" type="ORF">DEH80_16040</name>
</gene>
<dbReference type="PROSITE" id="PS01126">
    <property type="entry name" value="EF_TS_1"/>
    <property type="match status" value="1"/>
</dbReference>
<dbReference type="Gene3D" id="1.10.8.10">
    <property type="entry name" value="DNA helicase RuvA subunit, C-terminal domain"/>
    <property type="match status" value="1"/>
</dbReference>
<comment type="subcellular location">
    <subcellularLocation>
        <location evidence="6 8">Cytoplasm</location>
    </subcellularLocation>
</comment>
<evidence type="ECO:0000256" key="8">
    <source>
        <dbReference type="RuleBase" id="RU000643"/>
    </source>
</evidence>
<comment type="function">
    <text evidence="6 7">Associates with the EF-Tu.GDP complex and induces the exchange of GDP to GTP. It remains bound to the aminoacyl-tRNA.EF-Tu.GTP complex up to the GTP hydrolysis stage on the ribosome.</text>
</comment>
<evidence type="ECO:0000259" key="9">
    <source>
        <dbReference type="Pfam" id="PF00889"/>
    </source>
</evidence>
<proteinExistence type="inferred from homology"/>
<evidence type="ECO:0000256" key="6">
    <source>
        <dbReference type="HAMAP-Rule" id="MF_00050"/>
    </source>
</evidence>
<feature type="domain" description="Translation elongation factor EFTs/EF1B dimerisation" evidence="9">
    <location>
        <begin position="70"/>
        <end position="269"/>
    </location>
</feature>
<keyword evidence="3 6" id="KW-0963">Cytoplasm</keyword>
<protein>
    <recommendedName>
        <fullName evidence="2 6">Elongation factor Ts</fullName>
        <shortName evidence="6">EF-Ts</shortName>
    </recommendedName>
</protein>
<evidence type="ECO:0000256" key="5">
    <source>
        <dbReference type="ARBA" id="ARBA00022917"/>
    </source>
</evidence>
<evidence type="ECO:0000256" key="2">
    <source>
        <dbReference type="ARBA" id="ARBA00016956"/>
    </source>
</evidence>
<name>A0A383XQ25_9GAMM</name>
<dbReference type="SUPFAM" id="SSF46934">
    <property type="entry name" value="UBA-like"/>
    <property type="match status" value="1"/>
</dbReference>
<dbReference type="GO" id="GO:0003746">
    <property type="term" value="F:translation elongation factor activity"/>
    <property type="evidence" value="ECO:0007669"/>
    <property type="project" value="UniProtKB-UniRule"/>
</dbReference>
<keyword evidence="5 6" id="KW-0648">Protein biosynthesis</keyword>
<dbReference type="GO" id="GO:0005737">
    <property type="term" value="C:cytoplasm"/>
    <property type="evidence" value="ECO:0007669"/>
    <property type="project" value="UniProtKB-SubCell"/>
</dbReference>
<dbReference type="FunFam" id="1.10.8.10:FF:000001">
    <property type="entry name" value="Elongation factor Ts"/>
    <property type="match status" value="1"/>
</dbReference>
<reference evidence="10 11" key="1">
    <citation type="submission" date="2018-05" db="EMBL/GenBank/DDBJ databases">
        <title>Abyssibacter profundi OUC007T gen. nov., sp. nov, a marine bacterium isolated from seawater of the Mariana Trench.</title>
        <authorList>
            <person name="Zhou S."/>
        </authorList>
    </citation>
    <scope>NUCLEOTIDE SEQUENCE [LARGE SCALE GENOMIC DNA]</scope>
    <source>
        <strain evidence="10 11">OUC007</strain>
    </source>
</reference>
<dbReference type="PANTHER" id="PTHR11741:SF0">
    <property type="entry name" value="ELONGATION FACTOR TS, MITOCHONDRIAL"/>
    <property type="match status" value="1"/>
</dbReference>
<dbReference type="InterPro" id="IPR009060">
    <property type="entry name" value="UBA-like_sf"/>
</dbReference>
<keyword evidence="4 6" id="KW-0251">Elongation factor</keyword>
<dbReference type="InterPro" id="IPR036402">
    <property type="entry name" value="EF-Ts_dimer_sf"/>
</dbReference>
<feature type="region of interest" description="Involved in Mg(2+) ion dislocation from EF-Tu" evidence="6">
    <location>
        <begin position="79"/>
        <end position="82"/>
    </location>
</feature>
<evidence type="ECO:0000313" key="10">
    <source>
        <dbReference type="EMBL" id="PWN54729.1"/>
    </source>
</evidence>
<dbReference type="FunFam" id="1.10.286.20:FF:000001">
    <property type="entry name" value="Elongation factor Ts"/>
    <property type="match status" value="1"/>
</dbReference>
<dbReference type="OrthoDB" id="9808348at2"/>
<dbReference type="Gene3D" id="3.30.479.20">
    <property type="entry name" value="Elongation factor Ts, dimerisation domain"/>
    <property type="match status" value="2"/>
</dbReference>
<dbReference type="SUPFAM" id="SSF54713">
    <property type="entry name" value="Elongation factor Ts (EF-Ts), dimerisation domain"/>
    <property type="match status" value="2"/>
</dbReference>
<dbReference type="Gene3D" id="1.10.286.20">
    <property type="match status" value="1"/>
</dbReference>
<comment type="similarity">
    <text evidence="1 6 7">Belongs to the EF-Ts family.</text>
</comment>
<dbReference type="InterPro" id="IPR001816">
    <property type="entry name" value="Transl_elong_EFTs/EF1B"/>
</dbReference>
<evidence type="ECO:0000256" key="7">
    <source>
        <dbReference type="RuleBase" id="RU000642"/>
    </source>
</evidence>
<comment type="caution">
    <text evidence="10">The sequence shown here is derived from an EMBL/GenBank/DDBJ whole genome shotgun (WGS) entry which is preliminary data.</text>
</comment>
<keyword evidence="11" id="KW-1185">Reference proteome</keyword>
<dbReference type="PANTHER" id="PTHR11741">
    <property type="entry name" value="ELONGATION FACTOR TS"/>
    <property type="match status" value="1"/>
</dbReference>
<evidence type="ECO:0000256" key="3">
    <source>
        <dbReference type="ARBA" id="ARBA00022490"/>
    </source>
</evidence>
<dbReference type="RefSeq" id="WP_109721537.1">
    <property type="nucleotide sequence ID" value="NZ_QEQK01000019.1"/>
</dbReference>
<accession>A0A383XQ25</accession>
<dbReference type="Proteomes" id="UP000251800">
    <property type="component" value="Unassembled WGS sequence"/>
</dbReference>
<sequence>MAITAAQVKELRERSGAAMMDCKRALQATDGDIEAAIEKMRKEGQAKADKKASRVAAEGIVRVAVDGTRAAIVEVNCETDFVAKNDGLVALADDAAKAVVGGDVADVEALSSVSVDGETFDERRRNLIANVGENINIRRFATLDGGDVVAHYLHGERIGVIIGLSGGDEALARDLAMHVAASKPEFVSADDVPAEVREREKNILVAQAADSGKPPEIIEKMIVGRLNKYLGEITLLGQPFVKDPDQTVAKLLKAAGASVTGFVRFEVGEGIEKEESNFAEEVMAQARASA</sequence>
<evidence type="ECO:0000256" key="4">
    <source>
        <dbReference type="ARBA" id="ARBA00022768"/>
    </source>
</evidence>
<dbReference type="AlphaFoldDB" id="A0A383XQ25"/>
<dbReference type="EMBL" id="QEQK01000019">
    <property type="protein sequence ID" value="PWN54729.1"/>
    <property type="molecule type" value="Genomic_DNA"/>
</dbReference>
<dbReference type="Pfam" id="PF00889">
    <property type="entry name" value="EF_TS"/>
    <property type="match status" value="1"/>
</dbReference>
<dbReference type="InterPro" id="IPR018101">
    <property type="entry name" value="Transl_elong_Ts_CS"/>
</dbReference>
<dbReference type="InterPro" id="IPR014039">
    <property type="entry name" value="Transl_elong_EFTs/EF1B_dimer"/>
</dbReference>
<dbReference type="CDD" id="cd14275">
    <property type="entry name" value="UBA_EF-Ts"/>
    <property type="match status" value="1"/>
</dbReference>
<dbReference type="HAMAP" id="MF_00050">
    <property type="entry name" value="EF_Ts"/>
    <property type="match status" value="1"/>
</dbReference>
<organism evidence="10 11">
    <name type="scientific">Abyssibacter profundi</name>
    <dbReference type="NCBI Taxonomy" id="2182787"/>
    <lineage>
        <taxon>Bacteria</taxon>
        <taxon>Pseudomonadati</taxon>
        <taxon>Pseudomonadota</taxon>
        <taxon>Gammaproteobacteria</taxon>
        <taxon>Chromatiales</taxon>
        <taxon>Oceanococcaceae</taxon>
        <taxon>Abyssibacter</taxon>
    </lineage>
</organism>